<protein>
    <submittedName>
        <fullName evidence="1">Uncharacterized protein</fullName>
    </submittedName>
</protein>
<proteinExistence type="predicted"/>
<evidence type="ECO:0000313" key="1">
    <source>
        <dbReference type="EMBL" id="ADK81605.1"/>
    </source>
</evidence>
<dbReference type="Proteomes" id="UP000002318">
    <property type="component" value="Chromosome"/>
</dbReference>
<evidence type="ECO:0000313" key="2">
    <source>
        <dbReference type="Proteomes" id="UP000002318"/>
    </source>
</evidence>
<dbReference type="RefSeq" id="WP_013255067.1">
    <property type="nucleotide sequence ID" value="NC_014364.1"/>
</dbReference>
<reference evidence="1 2" key="1">
    <citation type="journal article" date="2010" name="Stand. Genomic Sci.">
        <title>Complete genome sequence of Spirochaeta smaragdinae type strain (SEBR 4228).</title>
        <authorList>
            <person name="Mavromatis K."/>
            <person name="Yasawong M."/>
            <person name="Chertkov O."/>
            <person name="Lapidus A."/>
            <person name="Lucas S."/>
            <person name="Nolan M."/>
            <person name="Del Rio T.G."/>
            <person name="Tice H."/>
            <person name="Cheng J.F."/>
            <person name="Pitluck S."/>
            <person name="Liolios K."/>
            <person name="Ivanova N."/>
            <person name="Tapia R."/>
            <person name="Han C."/>
            <person name="Bruce D."/>
            <person name="Goodwin L."/>
            <person name="Pati A."/>
            <person name="Chen A."/>
            <person name="Palaniappan K."/>
            <person name="Land M."/>
            <person name="Hauser L."/>
            <person name="Chang Y.J."/>
            <person name="Jeffries C.D."/>
            <person name="Detter J.C."/>
            <person name="Rohde M."/>
            <person name="Brambilla E."/>
            <person name="Spring S."/>
            <person name="Goker M."/>
            <person name="Sikorski J."/>
            <person name="Woyke T."/>
            <person name="Bristow J."/>
            <person name="Eisen J.A."/>
            <person name="Markowitz V."/>
            <person name="Hugenholtz P."/>
            <person name="Klenk H.P."/>
            <person name="Kyrpides N.C."/>
        </authorList>
    </citation>
    <scope>NUCLEOTIDE SEQUENCE [LARGE SCALE GENOMIC DNA]</scope>
    <source>
        <strain evidence="2">DSM 11293 / JCM 15392 / SEBR 4228</strain>
    </source>
</reference>
<name>E1R3H4_SEDSS</name>
<organism evidence="1 2">
    <name type="scientific">Sediminispirochaeta smaragdinae (strain DSM 11293 / JCM 15392 / SEBR 4228)</name>
    <name type="common">Spirochaeta smaragdinae</name>
    <dbReference type="NCBI Taxonomy" id="573413"/>
    <lineage>
        <taxon>Bacteria</taxon>
        <taxon>Pseudomonadati</taxon>
        <taxon>Spirochaetota</taxon>
        <taxon>Spirochaetia</taxon>
        <taxon>Spirochaetales</taxon>
        <taxon>Spirochaetaceae</taxon>
        <taxon>Sediminispirochaeta</taxon>
    </lineage>
</organism>
<dbReference type="EMBL" id="CP002116">
    <property type="protein sequence ID" value="ADK81605.1"/>
    <property type="molecule type" value="Genomic_DNA"/>
</dbReference>
<sequence>MSRAPEVEITEQLRADTALMERIKAIYDTESRVLLKIPYLVVSLVSDTNEKVYLSYYGGSAAIQIDIYAKDERSSDLRAFVKDAVRRIRGVSGALKFSSVVVTGDASLGIAPNGLYRWMVEIRADYTEEGEG</sequence>
<accession>E1R3H4</accession>
<dbReference type="KEGG" id="ssm:Spirs_2492"/>
<dbReference type="STRING" id="573413.Spirs_2492"/>
<keyword evidence="2" id="KW-1185">Reference proteome</keyword>
<dbReference type="HOGENOM" id="CLU_1915787_0_0_12"/>
<dbReference type="AlphaFoldDB" id="E1R3H4"/>
<gene>
    <name evidence="1" type="ordered locus">Spirs_2492</name>
</gene>